<name>A0A540K2M7_MALBA</name>
<dbReference type="EMBL" id="VIEB01024858">
    <property type="protein sequence ID" value="TQD68546.1"/>
    <property type="molecule type" value="Genomic_DNA"/>
</dbReference>
<dbReference type="Proteomes" id="UP000315295">
    <property type="component" value="Unassembled WGS sequence"/>
</dbReference>
<dbReference type="STRING" id="106549.A0A540K2M7"/>
<keyword evidence="3" id="KW-1185">Reference proteome</keyword>
<proteinExistence type="predicted"/>
<protein>
    <submittedName>
        <fullName evidence="2">Uncharacterized protein</fullName>
    </submittedName>
</protein>
<comment type="caution">
    <text evidence="2">The sequence shown here is derived from an EMBL/GenBank/DDBJ whole genome shotgun (WGS) entry which is preliminary data.</text>
</comment>
<feature type="compositionally biased region" description="Basic and acidic residues" evidence="1">
    <location>
        <begin position="53"/>
        <end position="69"/>
    </location>
</feature>
<gene>
    <name evidence="2" type="ORF">C1H46_045921</name>
</gene>
<dbReference type="AlphaFoldDB" id="A0A540K2M7"/>
<accession>A0A540K2M7</accession>
<reference evidence="2 3" key="1">
    <citation type="journal article" date="2019" name="G3 (Bethesda)">
        <title>Sequencing of a Wild Apple (Malus baccata) Genome Unravels the Differences Between Cultivated and Wild Apple Species Regarding Disease Resistance and Cold Tolerance.</title>
        <authorList>
            <person name="Chen X."/>
        </authorList>
    </citation>
    <scope>NUCLEOTIDE SEQUENCE [LARGE SCALE GENOMIC DNA]</scope>
    <source>
        <strain evidence="3">cv. Shandingzi</strain>
        <tissue evidence="2">Leaves</tissue>
    </source>
</reference>
<evidence type="ECO:0000313" key="2">
    <source>
        <dbReference type="EMBL" id="TQD68546.1"/>
    </source>
</evidence>
<sequence>MQDLFIQSLQSVGLYTESLKELLEVIQGHYASSNEVDVEDLNLPGLTEQCDSQGEREQTRAEDGKKNRK</sequence>
<evidence type="ECO:0000313" key="3">
    <source>
        <dbReference type="Proteomes" id="UP000315295"/>
    </source>
</evidence>
<organism evidence="2 3">
    <name type="scientific">Malus baccata</name>
    <name type="common">Siberian crab apple</name>
    <name type="synonym">Pyrus baccata</name>
    <dbReference type="NCBI Taxonomy" id="106549"/>
    <lineage>
        <taxon>Eukaryota</taxon>
        <taxon>Viridiplantae</taxon>
        <taxon>Streptophyta</taxon>
        <taxon>Embryophyta</taxon>
        <taxon>Tracheophyta</taxon>
        <taxon>Spermatophyta</taxon>
        <taxon>Magnoliopsida</taxon>
        <taxon>eudicotyledons</taxon>
        <taxon>Gunneridae</taxon>
        <taxon>Pentapetalae</taxon>
        <taxon>rosids</taxon>
        <taxon>fabids</taxon>
        <taxon>Rosales</taxon>
        <taxon>Rosaceae</taxon>
        <taxon>Amygdaloideae</taxon>
        <taxon>Maleae</taxon>
        <taxon>Malus</taxon>
    </lineage>
</organism>
<evidence type="ECO:0000256" key="1">
    <source>
        <dbReference type="SAM" id="MobiDB-lite"/>
    </source>
</evidence>
<feature type="region of interest" description="Disordered" evidence="1">
    <location>
        <begin position="45"/>
        <end position="69"/>
    </location>
</feature>